<reference evidence="3" key="1">
    <citation type="journal article" date="2022" name="Int. J. Syst. Evol. Microbiol.">
        <title>Nanobdella aerobiophila gen. nov., sp. nov., a thermoacidophilic, obligate ectosymbiotic archaeon, and proposal of Nanobdellaceae fam. nov., Nanobdellales ord. nov. and Nanobdellia class. nov.</title>
        <authorList>
            <person name="Kato S."/>
            <person name="Ogasawara A."/>
            <person name="Itoh T."/>
            <person name="Sakai H.D."/>
            <person name="Shimizu M."/>
            <person name="Yuki M."/>
            <person name="Kaneko M."/>
            <person name="Takashina T."/>
            <person name="Ohkuma M."/>
        </authorList>
    </citation>
    <scope>NUCLEOTIDE SEQUENCE [LARGE SCALE GENOMIC DNA]</scope>
    <source>
        <strain evidence="3">MJ1</strain>
    </source>
</reference>
<feature type="transmembrane region" description="Helical" evidence="1">
    <location>
        <begin position="81"/>
        <end position="103"/>
    </location>
</feature>
<dbReference type="Proteomes" id="UP001055553">
    <property type="component" value="Chromosome"/>
</dbReference>
<proteinExistence type="predicted"/>
<feature type="transmembrane region" description="Helical" evidence="1">
    <location>
        <begin position="157"/>
        <end position="178"/>
    </location>
</feature>
<evidence type="ECO:0000256" key="1">
    <source>
        <dbReference type="SAM" id="Phobius"/>
    </source>
</evidence>
<keyword evidence="3" id="KW-1185">Reference proteome</keyword>
<keyword evidence="1" id="KW-0472">Membrane</keyword>
<dbReference type="EMBL" id="AP019769">
    <property type="protein sequence ID" value="BBL45855.1"/>
    <property type="molecule type" value="Genomic_DNA"/>
</dbReference>
<gene>
    <name evidence="2" type="ORF">MJ1_0713</name>
</gene>
<protein>
    <submittedName>
        <fullName evidence="2">Uncharacterized protein</fullName>
    </submittedName>
</protein>
<dbReference type="GeneID" id="74568654"/>
<dbReference type="AlphaFoldDB" id="A0A915SFL9"/>
<evidence type="ECO:0000313" key="2">
    <source>
        <dbReference type="EMBL" id="BBL45855.1"/>
    </source>
</evidence>
<evidence type="ECO:0000313" key="3">
    <source>
        <dbReference type="Proteomes" id="UP001055553"/>
    </source>
</evidence>
<feature type="transmembrane region" description="Helical" evidence="1">
    <location>
        <begin position="55"/>
        <end position="75"/>
    </location>
</feature>
<organism evidence="2 3">
    <name type="scientific">Nanobdella aerobiophila</name>
    <dbReference type="NCBI Taxonomy" id="2586965"/>
    <lineage>
        <taxon>Archaea</taxon>
        <taxon>Nanobdellota</taxon>
        <taxon>Nanobdellia</taxon>
        <taxon>Nanobdellales</taxon>
        <taxon>Nanobdellaceae</taxon>
        <taxon>Nanobdella</taxon>
    </lineage>
</organism>
<feature type="transmembrane region" description="Helical" evidence="1">
    <location>
        <begin position="118"/>
        <end position="137"/>
    </location>
</feature>
<name>A0A915SFL9_9ARCH</name>
<feature type="transmembrane region" description="Helical" evidence="1">
    <location>
        <begin position="6"/>
        <end position="34"/>
    </location>
</feature>
<dbReference type="RefSeq" id="WP_258393164.1">
    <property type="nucleotide sequence ID" value="NZ_AP019769.1"/>
</dbReference>
<accession>A0A915SFL9</accession>
<keyword evidence="1" id="KW-0812">Transmembrane</keyword>
<dbReference type="KEGG" id="naer:MJ1_0713"/>
<sequence length="192" mass="21281">MVFYNIFITLLTNIGFFNIIVPFLLVYAVMYGLLSNYKIIGDPFKDDPSGKAVRSIISMIAAATGFLVVGAANIVLSLNQLIPYIVLFILTVFFLLIAISPLVSKDGKIDLDKNTKRLLVIIAVIIFSIVLIFSLGLVNYLMSIGKAISNNSLPPEIINFIETIVILLIMFGIVFFTIRTPKAKEEKKDNSK</sequence>
<keyword evidence="1" id="KW-1133">Transmembrane helix</keyword>